<feature type="compositionally biased region" description="Basic residues" evidence="2">
    <location>
        <begin position="123"/>
        <end position="138"/>
    </location>
</feature>
<dbReference type="InterPro" id="IPR045853">
    <property type="entry name" value="Pep_chain_release_fac_I_sf"/>
</dbReference>
<comment type="caution">
    <text evidence="4">The sequence shown here is derived from an EMBL/GenBank/DDBJ whole genome shotgun (WGS) entry which is preliminary data.</text>
</comment>
<dbReference type="Proteomes" id="UP001302329">
    <property type="component" value="Unassembled WGS sequence"/>
</dbReference>
<protein>
    <submittedName>
        <fullName evidence="4">Alternative ribosome rescue aminoacyl-tRNA hydrolase ArfB</fullName>
        <ecNumber evidence="4">3.1.1.29</ecNumber>
    </submittedName>
</protein>
<evidence type="ECO:0000256" key="2">
    <source>
        <dbReference type="SAM" id="MobiDB-lite"/>
    </source>
</evidence>
<feature type="region of interest" description="Disordered" evidence="2">
    <location>
        <begin position="100"/>
        <end position="144"/>
    </location>
</feature>
<gene>
    <name evidence="4" type="primary">arfB</name>
    <name evidence="4" type="ORF">VB739_09540</name>
</gene>
<dbReference type="RefSeq" id="WP_323356835.1">
    <property type="nucleotide sequence ID" value="NZ_JAYGHY010000027.1"/>
</dbReference>
<dbReference type="SUPFAM" id="SSF75620">
    <property type="entry name" value="Release factor"/>
    <property type="match status" value="1"/>
</dbReference>
<dbReference type="PANTHER" id="PTHR47814">
    <property type="entry name" value="PEPTIDYL-TRNA HYDROLASE ARFB"/>
    <property type="match status" value="1"/>
</dbReference>
<keyword evidence="5" id="KW-1185">Reference proteome</keyword>
<evidence type="ECO:0000313" key="4">
    <source>
        <dbReference type="EMBL" id="MEA5442793.1"/>
    </source>
</evidence>
<evidence type="ECO:0000313" key="5">
    <source>
        <dbReference type="Proteomes" id="UP001302329"/>
    </source>
</evidence>
<dbReference type="InterPro" id="IPR000352">
    <property type="entry name" value="Pep_chain_release_fac_I"/>
</dbReference>
<dbReference type="EC" id="3.1.1.29" evidence="4"/>
<dbReference type="NCBIfam" id="NF006718">
    <property type="entry name" value="PRK09256.1"/>
    <property type="match status" value="1"/>
</dbReference>
<reference evidence="4 5" key="1">
    <citation type="submission" date="2023-12" db="EMBL/GenBank/DDBJ databases">
        <title>Baltic Sea Cyanobacteria.</title>
        <authorList>
            <person name="Delbaje E."/>
            <person name="Fewer D.P."/>
            <person name="Shishido T.K."/>
        </authorList>
    </citation>
    <scope>NUCLEOTIDE SEQUENCE [LARGE SCALE GENOMIC DNA]</scope>
    <source>
        <strain evidence="4 5">UHCC 0281</strain>
    </source>
</reference>
<feature type="domain" description="Prokaryotic-type class I peptide chain release factors" evidence="3">
    <location>
        <begin position="12"/>
        <end position="136"/>
    </location>
</feature>
<sequence length="144" mass="15535">MSSDLSLGNGLVIPASELGWRFSRASGPGGQGVNTTDSRVELVYDLGSSSALPPSLRERALRRLAARLTPAGLVIVAAEQRSQWQNRQAAQKRLVALLQAAIAPPPPPRRATKPSRGSVERRLKAKRQRGSIKSHRRQGPTEDG</sequence>
<dbReference type="Pfam" id="PF00472">
    <property type="entry name" value="RF-1"/>
    <property type="match status" value="1"/>
</dbReference>
<evidence type="ECO:0000259" key="3">
    <source>
        <dbReference type="Pfam" id="PF00472"/>
    </source>
</evidence>
<evidence type="ECO:0000256" key="1">
    <source>
        <dbReference type="ARBA" id="ARBA00010835"/>
    </source>
</evidence>
<dbReference type="Gene3D" id="3.30.160.20">
    <property type="match status" value="1"/>
</dbReference>
<proteinExistence type="inferred from homology"/>
<accession>A0ABU5SWA1</accession>
<dbReference type="GO" id="GO:0004045">
    <property type="term" value="F:peptidyl-tRNA hydrolase activity"/>
    <property type="evidence" value="ECO:0007669"/>
    <property type="project" value="UniProtKB-EC"/>
</dbReference>
<comment type="similarity">
    <text evidence="1">Belongs to the prokaryotic/mitochondrial release factor family.</text>
</comment>
<organism evidence="4 5">
    <name type="scientific">Cyanobium gracile UHCC 0281</name>
    <dbReference type="NCBI Taxonomy" id="3110309"/>
    <lineage>
        <taxon>Bacteria</taxon>
        <taxon>Bacillati</taxon>
        <taxon>Cyanobacteriota</taxon>
        <taxon>Cyanophyceae</taxon>
        <taxon>Synechococcales</taxon>
        <taxon>Prochlorococcaceae</taxon>
        <taxon>Cyanobium</taxon>
    </lineage>
</organism>
<dbReference type="PANTHER" id="PTHR47814:SF1">
    <property type="entry name" value="PEPTIDYL-TRNA HYDROLASE ARFB"/>
    <property type="match status" value="1"/>
</dbReference>
<keyword evidence="4" id="KW-0378">Hydrolase</keyword>
<dbReference type="EMBL" id="JAYGHY010000027">
    <property type="protein sequence ID" value="MEA5442793.1"/>
    <property type="molecule type" value="Genomic_DNA"/>
</dbReference>
<name>A0ABU5SWA1_9CYAN</name>